<dbReference type="Proteomes" id="UP000482960">
    <property type="component" value="Unassembled WGS sequence"/>
</dbReference>
<organism evidence="3 4">
    <name type="scientific">Phytohabitans rumicis</name>
    <dbReference type="NCBI Taxonomy" id="1076125"/>
    <lineage>
        <taxon>Bacteria</taxon>
        <taxon>Bacillati</taxon>
        <taxon>Actinomycetota</taxon>
        <taxon>Actinomycetes</taxon>
        <taxon>Micromonosporales</taxon>
        <taxon>Micromonosporaceae</taxon>
    </lineage>
</organism>
<sequence>MPVHPNLDAELAAIVAAGAMPPVDFAGLTVADIPELRVQMDAMLAAMGEPPADDRVVTEDRLIPGPDGDPDIKVRIYRPAGLPSPAPVVYWIHGGGMILGDLRTGENVVVDLACEVGCAVVSVEYRLAPEHPDPAPVEDCYAGLVWVAKNAAELGFDPDRIAVAGGSAGGGLAAGTALLARDRGGPALAMQMLIYPMLDDGNDSPSAREFSGEWPSWNWEASELGWNALLGERRGTEAVSPYAAPARAADLTALPRTYIDVTELEVFRDECYAYARRLSEAGVSTEFHVYPGVFHAWEMLAPETALARQAHDLRVAALRRWLTRQP</sequence>
<evidence type="ECO:0000259" key="2">
    <source>
        <dbReference type="Pfam" id="PF07859"/>
    </source>
</evidence>
<dbReference type="Gene3D" id="3.40.50.1820">
    <property type="entry name" value="alpha/beta hydrolase"/>
    <property type="match status" value="1"/>
</dbReference>
<feature type="domain" description="Alpha/beta hydrolase fold-3" evidence="2">
    <location>
        <begin position="90"/>
        <end position="298"/>
    </location>
</feature>
<dbReference type="InterPro" id="IPR050300">
    <property type="entry name" value="GDXG_lipolytic_enzyme"/>
</dbReference>
<reference evidence="3 4" key="2">
    <citation type="submission" date="2020-03" db="EMBL/GenBank/DDBJ databases">
        <authorList>
            <person name="Ichikawa N."/>
            <person name="Kimura A."/>
            <person name="Kitahashi Y."/>
            <person name="Uohara A."/>
        </authorList>
    </citation>
    <scope>NUCLEOTIDE SEQUENCE [LARGE SCALE GENOMIC DNA]</scope>
    <source>
        <strain evidence="3 4">NBRC 108638</strain>
    </source>
</reference>
<dbReference type="PANTHER" id="PTHR48081">
    <property type="entry name" value="AB HYDROLASE SUPERFAMILY PROTEIN C4A8.06C"/>
    <property type="match status" value="1"/>
</dbReference>
<dbReference type="RefSeq" id="WP_173075707.1">
    <property type="nucleotide sequence ID" value="NZ_BAABJB010000027.1"/>
</dbReference>
<proteinExistence type="predicted"/>
<dbReference type="AlphaFoldDB" id="A0A6V8L0S5"/>
<dbReference type="PANTHER" id="PTHR48081:SF8">
    <property type="entry name" value="ALPHA_BETA HYDROLASE FOLD-3 DOMAIN-CONTAINING PROTEIN-RELATED"/>
    <property type="match status" value="1"/>
</dbReference>
<evidence type="ECO:0000313" key="3">
    <source>
        <dbReference type="EMBL" id="GFJ88391.1"/>
    </source>
</evidence>
<accession>A0A6V8L0S5</accession>
<name>A0A6V8L0S5_9ACTN</name>
<dbReference type="Pfam" id="PF07859">
    <property type="entry name" value="Abhydrolase_3"/>
    <property type="match status" value="1"/>
</dbReference>
<comment type="caution">
    <text evidence="3">The sequence shown here is derived from an EMBL/GenBank/DDBJ whole genome shotgun (WGS) entry which is preliminary data.</text>
</comment>
<evidence type="ECO:0000256" key="1">
    <source>
        <dbReference type="ARBA" id="ARBA00022801"/>
    </source>
</evidence>
<dbReference type="EMBL" id="BLPG01000001">
    <property type="protein sequence ID" value="GFJ88391.1"/>
    <property type="molecule type" value="Genomic_DNA"/>
</dbReference>
<dbReference type="InterPro" id="IPR029058">
    <property type="entry name" value="AB_hydrolase_fold"/>
</dbReference>
<keyword evidence="4" id="KW-1185">Reference proteome</keyword>
<dbReference type="InterPro" id="IPR013094">
    <property type="entry name" value="AB_hydrolase_3"/>
</dbReference>
<gene>
    <name evidence="3" type="ORF">Prum_020330</name>
</gene>
<reference evidence="3 4" key="1">
    <citation type="submission" date="2020-03" db="EMBL/GenBank/DDBJ databases">
        <title>Whole genome shotgun sequence of Phytohabitans rumicis NBRC 108638.</title>
        <authorList>
            <person name="Komaki H."/>
            <person name="Tamura T."/>
        </authorList>
    </citation>
    <scope>NUCLEOTIDE SEQUENCE [LARGE SCALE GENOMIC DNA]</scope>
    <source>
        <strain evidence="3 4">NBRC 108638</strain>
    </source>
</reference>
<protein>
    <submittedName>
        <fullName evidence="3">Alpha/beta hydrolase</fullName>
    </submittedName>
</protein>
<keyword evidence="1 3" id="KW-0378">Hydrolase</keyword>
<evidence type="ECO:0000313" key="4">
    <source>
        <dbReference type="Proteomes" id="UP000482960"/>
    </source>
</evidence>
<dbReference type="SUPFAM" id="SSF53474">
    <property type="entry name" value="alpha/beta-Hydrolases"/>
    <property type="match status" value="1"/>
</dbReference>
<dbReference type="GO" id="GO:0016787">
    <property type="term" value="F:hydrolase activity"/>
    <property type="evidence" value="ECO:0007669"/>
    <property type="project" value="UniProtKB-KW"/>
</dbReference>